<comment type="caution">
    <text evidence="1">The sequence shown here is derived from an EMBL/GenBank/DDBJ whole genome shotgun (WGS) entry which is preliminary data.</text>
</comment>
<dbReference type="Proteomes" id="UP000004221">
    <property type="component" value="Unassembled WGS sequence"/>
</dbReference>
<evidence type="ECO:0000313" key="1">
    <source>
        <dbReference type="EMBL" id="CCF85896.1"/>
    </source>
</evidence>
<dbReference type="InterPro" id="IPR052722">
    <property type="entry name" value="PgpH_phosphodiesterase"/>
</dbReference>
<evidence type="ECO:0000313" key="2">
    <source>
        <dbReference type="Proteomes" id="UP000004221"/>
    </source>
</evidence>
<dbReference type="PANTHER" id="PTHR36442:SF1">
    <property type="entry name" value="CYCLIC-DI-AMP PHOSPHODIESTERASE PGPH"/>
    <property type="match status" value="1"/>
</dbReference>
<dbReference type="GO" id="GO:0016787">
    <property type="term" value="F:hydrolase activity"/>
    <property type="evidence" value="ECO:0007669"/>
    <property type="project" value="UniProtKB-KW"/>
</dbReference>
<keyword evidence="1" id="KW-0378">Hydrolase</keyword>
<dbReference type="PANTHER" id="PTHR36442">
    <property type="entry name" value="CYCLIC-DI-AMP PHOSPHODIESTERASE PGPH"/>
    <property type="match status" value="1"/>
</dbReference>
<keyword evidence="2" id="KW-1185">Reference proteome</keyword>
<dbReference type="EMBL" id="CAGS01000565">
    <property type="protein sequence ID" value="CCF85896.1"/>
    <property type="molecule type" value="Genomic_DNA"/>
</dbReference>
<dbReference type="AlphaFoldDB" id="I4EMI3"/>
<name>I4EMI3_9BACT</name>
<organism evidence="1 2">
    <name type="scientific">Nitrolancea hollandica Lb</name>
    <dbReference type="NCBI Taxonomy" id="1129897"/>
    <lineage>
        <taxon>Bacteria</taxon>
        <taxon>Pseudomonadati</taxon>
        <taxon>Thermomicrobiota</taxon>
        <taxon>Thermomicrobia</taxon>
        <taxon>Sphaerobacterales</taxon>
        <taxon>Sphaerobacterineae</taxon>
        <taxon>Sphaerobacteraceae</taxon>
        <taxon>Nitrolancea</taxon>
    </lineage>
</organism>
<reference evidence="1 2" key="1">
    <citation type="journal article" date="2012" name="ISME J.">
        <title>Nitrification expanded: discovery, physiology and genomics of a nitrite-oxidizing bacterium from the phylum Chloroflexi.</title>
        <authorList>
            <person name="Sorokin D.Y."/>
            <person name="Lucker S."/>
            <person name="Vejmelkova D."/>
            <person name="Kostrikina N.A."/>
            <person name="Kleerebezem R."/>
            <person name="Rijpstra W.I."/>
            <person name="Damste J.S."/>
            <person name="Le Paslier D."/>
            <person name="Muyzer G."/>
            <person name="Wagner M."/>
            <person name="van Loosdrecht M.C."/>
            <person name="Daims H."/>
        </authorList>
    </citation>
    <scope>NUCLEOTIDE SEQUENCE [LARGE SCALE GENOMIC DNA]</scope>
    <source>
        <strain evidence="2">none</strain>
    </source>
</reference>
<sequence>MFDGIRLAQQAHLPKSIVDIIEQHHGTTLIRYFYTAAVNSGMDVDESSFRYPGPRPQTKEAGVVMLADGVEAAVRAGVQSGRLYEDGERRADGAAQVCENKLQEIVDEVIRARLEDRQLDDCALTLKDLENIREAFILILEGIYHPRVEYPKLRSPEEPATPPQPEPVEVS</sequence>
<keyword evidence="1" id="KW-0675">Receptor</keyword>
<gene>
    <name evidence="1" type="ORF">NITHO_6070005</name>
</gene>
<accession>I4EMI3</accession>
<dbReference type="SUPFAM" id="SSF109604">
    <property type="entry name" value="HD-domain/PDEase-like"/>
    <property type="match status" value="1"/>
</dbReference>
<protein>
    <submittedName>
        <fullName evidence="1">7TM receptor with intracellular metal dependent phosphohydrolase</fullName>
    </submittedName>
</protein>
<proteinExistence type="predicted"/>